<gene>
    <name evidence="12" type="ORF">pdam_00018748</name>
</gene>
<sequence>MNTTINTTDTENSSDGQSPGPSSLHKTIFTVLYSMTIFVAVVGNLLLIFIIKRRPETRSLTGFLFVNMAVADLLVALIAIPVNLHILHGGGVWATGMFGNVTCSLTFFTFYVTLSASILSLLIMSVDRYFAVARPLHRFETFRKARVLTVFIWLSAMLFSIPAAIIWRLVHWPQTEGLVCGPKYEELGKFGTRVFYTYLVLIMYLIPLIIIITLYSRICLTLWHRSMPGEASSEIEKRNEITKRRVVRMLVIITAVFALCWFPTHFFHLLIAYRPDVLSKLPYYVMILCFWLGHANSAVNPWLYMMLNEKFRIALSATVRGRDPRMRSGSNRTQSTTKYTSIKGGNSFKTRQSNREKSKAETFM</sequence>
<evidence type="ECO:0000256" key="9">
    <source>
        <dbReference type="SAM" id="MobiDB-lite"/>
    </source>
</evidence>
<feature type="transmembrane region" description="Helical" evidence="10">
    <location>
        <begin position="246"/>
        <end position="271"/>
    </location>
</feature>
<dbReference type="PANTHER" id="PTHR45695">
    <property type="entry name" value="LEUCOKININ RECEPTOR-RELATED"/>
    <property type="match status" value="1"/>
</dbReference>
<dbReference type="PROSITE" id="PS50262">
    <property type="entry name" value="G_PROTEIN_RECEP_F1_2"/>
    <property type="match status" value="1"/>
</dbReference>
<evidence type="ECO:0000256" key="5">
    <source>
        <dbReference type="ARBA" id="ARBA00023136"/>
    </source>
</evidence>
<evidence type="ECO:0000256" key="3">
    <source>
        <dbReference type="ARBA" id="ARBA00022989"/>
    </source>
</evidence>
<feature type="transmembrane region" description="Helical" evidence="10">
    <location>
        <begin position="63"/>
        <end position="87"/>
    </location>
</feature>
<organism evidence="12 13">
    <name type="scientific">Pocillopora damicornis</name>
    <name type="common">Cauliflower coral</name>
    <name type="synonym">Millepora damicornis</name>
    <dbReference type="NCBI Taxonomy" id="46731"/>
    <lineage>
        <taxon>Eukaryota</taxon>
        <taxon>Metazoa</taxon>
        <taxon>Cnidaria</taxon>
        <taxon>Anthozoa</taxon>
        <taxon>Hexacorallia</taxon>
        <taxon>Scleractinia</taxon>
        <taxon>Astrocoeniina</taxon>
        <taxon>Pocilloporidae</taxon>
        <taxon>Pocillopora</taxon>
    </lineage>
</organism>
<evidence type="ECO:0000256" key="4">
    <source>
        <dbReference type="ARBA" id="ARBA00023040"/>
    </source>
</evidence>
<dbReference type="OrthoDB" id="5962650at2759"/>
<feature type="domain" description="G-protein coupled receptors family 1 profile" evidence="11">
    <location>
        <begin position="43"/>
        <end position="304"/>
    </location>
</feature>
<evidence type="ECO:0000256" key="10">
    <source>
        <dbReference type="SAM" id="Phobius"/>
    </source>
</evidence>
<dbReference type="PANTHER" id="PTHR45695:SF9">
    <property type="entry name" value="LEUCOKININ RECEPTOR"/>
    <property type="match status" value="1"/>
</dbReference>
<dbReference type="PRINTS" id="PR00237">
    <property type="entry name" value="GPCRRHODOPSN"/>
</dbReference>
<feature type="transmembrane region" description="Helical" evidence="10">
    <location>
        <begin position="28"/>
        <end position="51"/>
    </location>
</feature>
<feature type="transmembrane region" description="Helical" evidence="10">
    <location>
        <begin position="107"/>
        <end position="126"/>
    </location>
</feature>
<comment type="subcellular location">
    <subcellularLocation>
        <location evidence="1">Membrane</location>
        <topology evidence="1">Multi-pass membrane protein</topology>
    </subcellularLocation>
</comment>
<dbReference type="EMBL" id="RCHS01002423">
    <property type="protein sequence ID" value="RMX47379.1"/>
    <property type="molecule type" value="Genomic_DNA"/>
</dbReference>
<feature type="transmembrane region" description="Helical" evidence="10">
    <location>
        <begin position="147"/>
        <end position="167"/>
    </location>
</feature>
<dbReference type="SUPFAM" id="SSF81321">
    <property type="entry name" value="Family A G protein-coupled receptor-like"/>
    <property type="match status" value="1"/>
</dbReference>
<feature type="region of interest" description="Disordered" evidence="9">
    <location>
        <begin position="322"/>
        <end position="364"/>
    </location>
</feature>
<keyword evidence="5 10" id="KW-0472">Membrane</keyword>
<dbReference type="InterPro" id="IPR017452">
    <property type="entry name" value="GPCR_Rhodpsn_7TM"/>
</dbReference>
<comment type="similarity">
    <text evidence="8">Belongs to the G-protein coupled receptor 1 family.</text>
</comment>
<evidence type="ECO:0000259" key="11">
    <source>
        <dbReference type="PROSITE" id="PS50262"/>
    </source>
</evidence>
<evidence type="ECO:0000256" key="7">
    <source>
        <dbReference type="ARBA" id="ARBA00023224"/>
    </source>
</evidence>
<dbReference type="Pfam" id="PF00001">
    <property type="entry name" value="7tm_1"/>
    <property type="match status" value="1"/>
</dbReference>
<keyword evidence="4 8" id="KW-0297">G-protein coupled receptor</keyword>
<dbReference type="STRING" id="46731.A0A3M6U1G4"/>
<proteinExistence type="inferred from homology"/>
<dbReference type="Proteomes" id="UP000275408">
    <property type="component" value="Unassembled WGS sequence"/>
</dbReference>
<dbReference type="PROSITE" id="PS00237">
    <property type="entry name" value="G_PROTEIN_RECEP_F1_1"/>
    <property type="match status" value="1"/>
</dbReference>
<keyword evidence="7 8" id="KW-0807">Transducer</keyword>
<feature type="region of interest" description="Disordered" evidence="9">
    <location>
        <begin position="1"/>
        <end position="21"/>
    </location>
</feature>
<feature type="transmembrane region" description="Helical" evidence="10">
    <location>
        <begin position="283"/>
        <end position="303"/>
    </location>
</feature>
<feature type="compositionally biased region" description="Polar residues" evidence="9">
    <location>
        <begin position="328"/>
        <end position="351"/>
    </location>
</feature>
<evidence type="ECO:0000313" key="13">
    <source>
        <dbReference type="Proteomes" id="UP000275408"/>
    </source>
</evidence>
<comment type="caution">
    <text evidence="12">The sequence shown here is derived from an EMBL/GenBank/DDBJ whole genome shotgun (WGS) entry which is preliminary data.</text>
</comment>
<evidence type="ECO:0000256" key="6">
    <source>
        <dbReference type="ARBA" id="ARBA00023170"/>
    </source>
</evidence>
<dbReference type="FunFam" id="1.20.1070.10:FF:000291">
    <property type="entry name" value="Predicted protein"/>
    <property type="match status" value="1"/>
</dbReference>
<keyword evidence="3 10" id="KW-1133">Transmembrane helix</keyword>
<feature type="compositionally biased region" description="Basic and acidic residues" evidence="9">
    <location>
        <begin position="353"/>
        <end position="364"/>
    </location>
</feature>
<evidence type="ECO:0000256" key="1">
    <source>
        <dbReference type="ARBA" id="ARBA00004141"/>
    </source>
</evidence>
<dbReference type="GO" id="GO:0004930">
    <property type="term" value="F:G protein-coupled receptor activity"/>
    <property type="evidence" value="ECO:0007669"/>
    <property type="project" value="UniProtKB-KW"/>
</dbReference>
<dbReference type="InterPro" id="IPR000276">
    <property type="entry name" value="GPCR_Rhodpsn"/>
</dbReference>
<protein>
    <recommendedName>
        <fullName evidence="11">G-protein coupled receptors family 1 profile domain-containing protein</fullName>
    </recommendedName>
</protein>
<keyword evidence="6 8" id="KW-0675">Receptor</keyword>
<keyword evidence="13" id="KW-1185">Reference proteome</keyword>
<accession>A0A3M6U1G4</accession>
<dbReference type="AlphaFoldDB" id="A0A3M6U1G4"/>
<evidence type="ECO:0000256" key="8">
    <source>
        <dbReference type="RuleBase" id="RU000688"/>
    </source>
</evidence>
<keyword evidence="2 8" id="KW-0812">Transmembrane</keyword>
<evidence type="ECO:0000313" key="12">
    <source>
        <dbReference type="EMBL" id="RMX47379.1"/>
    </source>
</evidence>
<name>A0A3M6U1G4_POCDA</name>
<feature type="transmembrane region" description="Helical" evidence="10">
    <location>
        <begin position="195"/>
        <end position="215"/>
    </location>
</feature>
<evidence type="ECO:0000256" key="2">
    <source>
        <dbReference type="ARBA" id="ARBA00022692"/>
    </source>
</evidence>
<reference evidence="12 13" key="1">
    <citation type="journal article" date="2018" name="Sci. Rep.">
        <title>Comparative analysis of the Pocillopora damicornis genome highlights role of immune system in coral evolution.</title>
        <authorList>
            <person name="Cunning R."/>
            <person name="Bay R.A."/>
            <person name="Gillette P."/>
            <person name="Baker A.C."/>
            <person name="Traylor-Knowles N."/>
        </authorList>
    </citation>
    <scope>NUCLEOTIDE SEQUENCE [LARGE SCALE GENOMIC DNA]</scope>
    <source>
        <strain evidence="12">RSMAS</strain>
        <tissue evidence="12">Whole animal</tissue>
    </source>
</reference>
<dbReference type="SMART" id="SM01381">
    <property type="entry name" value="7TM_GPCR_Srsx"/>
    <property type="match status" value="1"/>
</dbReference>
<dbReference type="GO" id="GO:0005886">
    <property type="term" value="C:plasma membrane"/>
    <property type="evidence" value="ECO:0007669"/>
    <property type="project" value="TreeGrafter"/>
</dbReference>
<dbReference type="Gene3D" id="1.20.1070.10">
    <property type="entry name" value="Rhodopsin 7-helix transmembrane proteins"/>
    <property type="match status" value="1"/>
</dbReference>